<dbReference type="AlphaFoldDB" id="A0A0V0GQM9"/>
<keyword evidence="1" id="KW-1133">Transmembrane helix</keyword>
<organism evidence="2">
    <name type="scientific">Solanum chacoense</name>
    <name type="common">Chaco potato</name>
    <dbReference type="NCBI Taxonomy" id="4108"/>
    <lineage>
        <taxon>Eukaryota</taxon>
        <taxon>Viridiplantae</taxon>
        <taxon>Streptophyta</taxon>
        <taxon>Embryophyta</taxon>
        <taxon>Tracheophyta</taxon>
        <taxon>Spermatophyta</taxon>
        <taxon>Magnoliopsida</taxon>
        <taxon>eudicotyledons</taxon>
        <taxon>Gunneridae</taxon>
        <taxon>Pentapetalae</taxon>
        <taxon>asterids</taxon>
        <taxon>lamiids</taxon>
        <taxon>Solanales</taxon>
        <taxon>Solanaceae</taxon>
        <taxon>Solanoideae</taxon>
        <taxon>Solaneae</taxon>
        <taxon>Solanum</taxon>
    </lineage>
</organism>
<dbReference type="EMBL" id="GEDG01033562">
    <property type="protein sequence ID" value="JAP10202.1"/>
    <property type="molecule type" value="Transcribed_RNA"/>
</dbReference>
<keyword evidence="1" id="KW-0812">Transmembrane</keyword>
<keyword evidence="1" id="KW-0472">Membrane</keyword>
<sequence length="65" mass="7594">QGTLYSCYKKRKRNKRLKLLFTGHLSNPVLAKAFHPQKHIVLLHTLFSLYVPTICLFKPLPLYKA</sequence>
<feature type="non-terminal residue" evidence="2">
    <location>
        <position position="1"/>
    </location>
</feature>
<reference evidence="2" key="1">
    <citation type="submission" date="2015-12" db="EMBL/GenBank/DDBJ databases">
        <title>Gene expression during late stages of embryo sac development: a critical building block for successful pollen-pistil interactions.</title>
        <authorList>
            <person name="Liu Y."/>
            <person name="Joly V."/>
            <person name="Sabar M."/>
            <person name="Matton D.P."/>
        </authorList>
    </citation>
    <scope>NUCLEOTIDE SEQUENCE</scope>
</reference>
<evidence type="ECO:0000313" key="2">
    <source>
        <dbReference type="EMBL" id="JAP10202.1"/>
    </source>
</evidence>
<evidence type="ECO:0000256" key="1">
    <source>
        <dbReference type="SAM" id="Phobius"/>
    </source>
</evidence>
<feature type="transmembrane region" description="Helical" evidence="1">
    <location>
        <begin position="41"/>
        <end position="60"/>
    </location>
</feature>
<proteinExistence type="predicted"/>
<accession>A0A0V0GQM9</accession>
<protein>
    <submittedName>
        <fullName evidence="2">Putative ovule protein</fullName>
    </submittedName>
</protein>
<name>A0A0V0GQM9_SOLCH</name>